<dbReference type="EMBL" id="JABEZZ010000003">
    <property type="protein sequence ID" value="MBA0582232.1"/>
    <property type="molecule type" value="Genomic_DNA"/>
</dbReference>
<feature type="domain" description="EF-hand" evidence="4">
    <location>
        <begin position="29"/>
        <end position="64"/>
    </location>
</feature>
<dbReference type="InterPro" id="IPR018247">
    <property type="entry name" value="EF_Hand_1_Ca_BS"/>
</dbReference>
<evidence type="ECO:0000313" key="5">
    <source>
        <dbReference type="EMBL" id="MBA0582232.1"/>
    </source>
</evidence>
<keyword evidence="3" id="KW-0106">Calcium</keyword>
<evidence type="ECO:0000313" key="6">
    <source>
        <dbReference type="Proteomes" id="UP000593578"/>
    </source>
</evidence>
<feature type="domain" description="EF-hand" evidence="4">
    <location>
        <begin position="65"/>
        <end position="99"/>
    </location>
</feature>
<gene>
    <name evidence="5" type="ORF">Gorai_024383</name>
</gene>
<proteinExistence type="predicted"/>
<evidence type="ECO:0000256" key="1">
    <source>
        <dbReference type="ARBA" id="ARBA00022723"/>
    </source>
</evidence>
<dbReference type="Pfam" id="PF13499">
    <property type="entry name" value="EF-hand_7"/>
    <property type="match status" value="2"/>
</dbReference>
<dbReference type="PANTHER" id="PTHR45942">
    <property type="entry name" value="PROTEIN PHOSPATASE 3 REGULATORY SUBUNIT B ALPHA ISOFORM TYPE 1"/>
    <property type="match status" value="1"/>
</dbReference>
<dbReference type="PROSITE" id="PS50222">
    <property type="entry name" value="EF_HAND_2"/>
    <property type="match status" value="4"/>
</dbReference>
<dbReference type="GO" id="GO:0005509">
    <property type="term" value="F:calcium ion binding"/>
    <property type="evidence" value="ECO:0007669"/>
    <property type="project" value="InterPro"/>
</dbReference>
<organism evidence="5 6">
    <name type="scientific">Gossypium raimondii</name>
    <name type="common">Peruvian cotton</name>
    <name type="synonym">Gossypium klotzschianum subsp. raimondii</name>
    <dbReference type="NCBI Taxonomy" id="29730"/>
    <lineage>
        <taxon>Eukaryota</taxon>
        <taxon>Viridiplantae</taxon>
        <taxon>Streptophyta</taxon>
        <taxon>Embryophyta</taxon>
        <taxon>Tracheophyta</taxon>
        <taxon>Spermatophyta</taxon>
        <taxon>Magnoliopsida</taxon>
        <taxon>eudicotyledons</taxon>
        <taxon>Gunneridae</taxon>
        <taxon>Pentapetalae</taxon>
        <taxon>rosids</taxon>
        <taxon>malvids</taxon>
        <taxon>Malvales</taxon>
        <taxon>Malvaceae</taxon>
        <taxon>Malvoideae</taxon>
        <taxon>Gossypium</taxon>
    </lineage>
</organism>
<comment type="caution">
    <text evidence="5">The sequence shown here is derived from an EMBL/GenBank/DDBJ whole genome shotgun (WGS) entry which is preliminary data.</text>
</comment>
<dbReference type="SMART" id="SM00054">
    <property type="entry name" value="EFh"/>
    <property type="match status" value="4"/>
</dbReference>
<evidence type="ECO:0000256" key="3">
    <source>
        <dbReference type="ARBA" id="ARBA00022837"/>
    </source>
</evidence>
<dbReference type="SUPFAM" id="SSF47473">
    <property type="entry name" value="EF-hand"/>
    <property type="match status" value="1"/>
</dbReference>
<dbReference type="Gene3D" id="1.10.238.10">
    <property type="entry name" value="EF-hand"/>
    <property type="match status" value="2"/>
</dbReference>
<feature type="domain" description="EF-hand" evidence="4">
    <location>
        <begin position="1"/>
        <end position="28"/>
    </location>
</feature>
<evidence type="ECO:0000256" key="2">
    <source>
        <dbReference type="ARBA" id="ARBA00022737"/>
    </source>
</evidence>
<dbReference type="InterPro" id="IPR011992">
    <property type="entry name" value="EF-hand-dom_pair"/>
</dbReference>
<dbReference type="PROSITE" id="PS00018">
    <property type="entry name" value="EF_HAND_1"/>
    <property type="match status" value="2"/>
</dbReference>
<feature type="non-terminal residue" evidence="5">
    <location>
        <position position="142"/>
    </location>
</feature>
<name>A0A7J8NZQ6_GOSRA</name>
<protein>
    <recommendedName>
        <fullName evidence="4">EF-hand domain-containing protein</fullName>
    </recommendedName>
</protein>
<keyword evidence="2" id="KW-0677">Repeat</keyword>
<dbReference type="Proteomes" id="UP000593578">
    <property type="component" value="Unassembled WGS sequence"/>
</dbReference>
<reference evidence="5 6" key="1">
    <citation type="journal article" date="2019" name="Genome Biol. Evol.">
        <title>Insights into the evolution of the New World diploid cottons (Gossypium, subgenus Houzingenia) based on genome sequencing.</title>
        <authorList>
            <person name="Grover C.E."/>
            <person name="Arick M.A. 2nd"/>
            <person name="Thrash A."/>
            <person name="Conover J.L."/>
            <person name="Sanders W.S."/>
            <person name="Peterson D.G."/>
            <person name="Frelichowski J.E."/>
            <person name="Scheffler J.A."/>
            <person name="Scheffler B.E."/>
            <person name="Wendel J.F."/>
        </authorList>
    </citation>
    <scope>NUCLEOTIDE SEQUENCE [LARGE SCALE GENOMIC DNA]</scope>
    <source>
        <strain evidence="5">8</strain>
        <tissue evidence="5">Leaf</tissue>
    </source>
</reference>
<accession>A0A7J8NZQ6</accession>
<sequence length="142" mass="16283">MFKSMGTDNSGTICFEELKTGLPKLGTKLSESEVRQLMGAADFDGNGAIDYIEFITATMHMNRTEREDHFYTAFQYFDEDNSGFITMEELEQALRKYNMGDEKTIKEIIAEVDTDRDGRINYDEFVAMMRKGNPELVGSRCR</sequence>
<feature type="domain" description="EF-hand" evidence="4">
    <location>
        <begin position="100"/>
        <end position="135"/>
    </location>
</feature>
<evidence type="ECO:0000259" key="4">
    <source>
        <dbReference type="PROSITE" id="PS50222"/>
    </source>
</evidence>
<dbReference type="InterPro" id="IPR002048">
    <property type="entry name" value="EF_hand_dom"/>
</dbReference>
<dbReference type="AlphaFoldDB" id="A0A7J8NZQ6"/>
<keyword evidence="1" id="KW-0479">Metal-binding</keyword>
<dbReference type="FunFam" id="1.10.238.10:FF:000001">
    <property type="entry name" value="Calmodulin 1"/>
    <property type="match status" value="1"/>
</dbReference>